<dbReference type="InterPro" id="IPR005467">
    <property type="entry name" value="His_kinase_dom"/>
</dbReference>
<dbReference type="SUPFAM" id="SSF48452">
    <property type="entry name" value="TPR-like"/>
    <property type="match status" value="2"/>
</dbReference>
<name>A0A5C7ABS4_9FLAO</name>
<keyword evidence="11" id="KW-0472">Membrane</keyword>
<evidence type="ECO:0000256" key="11">
    <source>
        <dbReference type="SAM" id="Phobius"/>
    </source>
</evidence>
<evidence type="ECO:0000256" key="4">
    <source>
        <dbReference type="ARBA" id="ARBA00022679"/>
    </source>
</evidence>
<keyword evidence="11" id="KW-1133">Transmembrane helix</keyword>
<keyword evidence="4" id="KW-0808">Transferase</keyword>
<dbReference type="SMART" id="SM00028">
    <property type="entry name" value="TPR"/>
    <property type="match status" value="5"/>
</dbReference>
<sequence length="647" mass="73904">MKKLLCALVLIFSNYSHSQSTQKIIDSLKTLLNSQKELPLVNTLTELAWEYENRNIDSALFYSKQSLNISKKIKSDEAFAASYNSLASCFDALGKLDSAIYYHQKSLDLKLKLNNKIGAANSYNNLGIVYDLSGDFDVSLQNYFKALNIFESENVPFDKVPMVLGNIGIVYKKEKEFGKALEYYNRALEIYQANNYNFGEVVTKGNIGAILIHLKQFEKAIKYCSEAQEAYAKLGYNRYVPYMLSNIAIAKDSLKRYNEAEKDLERVISLFQKEQNYYELVHNKLSFAHNLHKQQKLTQAFLNANDALQIAKNKGFKEWEVKAYKVLAHIEKSKQNYKAYATYFEMYAQKKDSLFEEKKTKTVFELETKYKTAKKEKEILAQRAQIAEKELNINRKNMQLLGLGVLAIVLSVFGYLVYKQQKLKNKQLQKENQLKEALSKIETQNKLQDQRLRISRDLHDNIGAQLTFIISSIENLQYGFKISNTNLTNKLTGISSFTKDTINELRDTIWAMNKNEISLTDLQIRISNFIDKAHVSSQGIHFNFLVAEELKNNTVFTSVQGMNIYRIIQEAINNAIKYANASSVNVEISEKNNKLLFEVFDNGTGFNLEEVEAGNGLNNMKKRATDVGASITIQSNKNSGTKIAVTL</sequence>
<dbReference type="InterPro" id="IPR011990">
    <property type="entry name" value="TPR-like_helical_dom_sf"/>
</dbReference>
<dbReference type="InterPro" id="IPR011712">
    <property type="entry name" value="Sig_transdc_His_kin_sub3_dim/P"/>
</dbReference>
<gene>
    <name evidence="14" type="ORF">FUA26_13930</name>
</gene>
<dbReference type="RefSeq" id="WP_147137412.1">
    <property type="nucleotide sequence ID" value="NZ_VOSC01000033.1"/>
</dbReference>
<evidence type="ECO:0000259" key="13">
    <source>
        <dbReference type="PROSITE" id="PS50109"/>
    </source>
</evidence>
<dbReference type="Proteomes" id="UP000321790">
    <property type="component" value="Unassembled WGS sequence"/>
</dbReference>
<comment type="catalytic activity">
    <reaction evidence="1">
        <text>ATP + protein L-histidine = ADP + protein N-phospho-L-histidine.</text>
        <dbReference type="EC" id="2.7.13.3"/>
    </reaction>
</comment>
<keyword evidence="7" id="KW-0067">ATP-binding</keyword>
<keyword evidence="11" id="KW-0812">Transmembrane</keyword>
<evidence type="ECO:0000313" key="14">
    <source>
        <dbReference type="EMBL" id="TXE06076.1"/>
    </source>
</evidence>
<evidence type="ECO:0000256" key="7">
    <source>
        <dbReference type="ARBA" id="ARBA00022840"/>
    </source>
</evidence>
<keyword evidence="15" id="KW-1185">Reference proteome</keyword>
<evidence type="ECO:0000313" key="15">
    <source>
        <dbReference type="Proteomes" id="UP000321790"/>
    </source>
</evidence>
<dbReference type="InterPro" id="IPR036890">
    <property type="entry name" value="HATPase_C_sf"/>
</dbReference>
<protein>
    <recommendedName>
        <fullName evidence="2">histidine kinase</fullName>
        <ecNumber evidence="2">2.7.13.3</ecNumber>
    </recommendedName>
</protein>
<dbReference type="Gene3D" id="3.30.565.10">
    <property type="entry name" value="Histidine kinase-like ATPase, C-terminal domain"/>
    <property type="match status" value="1"/>
</dbReference>
<feature type="chain" id="PRO_5022841281" description="histidine kinase" evidence="12">
    <location>
        <begin position="19"/>
        <end position="647"/>
    </location>
</feature>
<feature type="transmembrane region" description="Helical" evidence="11">
    <location>
        <begin position="398"/>
        <end position="418"/>
    </location>
</feature>
<dbReference type="GO" id="GO:0005524">
    <property type="term" value="F:ATP binding"/>
    <property type="evidence" value="ECO:0007669"/>
    <property type="project" value="UniProtKB-KW"/>
</dbReference>
<dbReference type="Pfam" id="PF07730">
    <property type="entry name" value="HisKA_3"/>
    <property type="match status" value="1"/>
</dbReference>
<keyword evidence="6" id="KW-0418">Kinase</keyword>
<dbReference type="Pfam" id="PF13424">
    <property type="entry name" value="TPR_12"/>
    <property type="match status" value="2"/>
</dbReference>
<reference evidence="15" key="1">
    <citation type="submission" date="2019-08" db="EMBL/GenBank/DDBJ databases">
        <title>Seonamhaeicola sediminis sp. nov., isolated from marine sediment.</title>
        <authorList>
            <person name="Cao W.R."/>
        </authorList>
    </citation>
    <scope>NUCLEOTIDE SEQUENCE [LARGE SCALE GENOMIC DNA]</scope>
    <source>
        <strain evidence="15">Gy8</strain>
    </source>
</reference>
<organism evidence="14 15">
    <name type="scientific">Seonamhaeicola algicola</name>
    <dbReference type="NCBI Taxonomy" id="1719036"/>
    <lineage>
        <taxon>Bacteria</taxon>
        <taxon>Pseudomonadati</taxon>
        <taxon>Bacteroidota</taxon>
        <taxon>Flavobacteriia</taxon>
        <taxon>Flavobacteriales</taxon>
        <taxon>Flavobacteriaceae</taxon>
    </lineage>
</organism>
<dbReference type="InterPro" id="IPR003594">
    <property type="entry name" value="HATPase_dom"/>
</dbReference>
<feature type="domain" description="Histidine kinase" evidence="13">
    <location>
        <begin position="457"/>
        <end position="647"/>
    </location>
</feature>
<dbReference type="InterPro" id="IPR019734">
    <property type="entry name" value="TPR_rpt"/>
</dbReference>
<dbReference type="PROSITE" id="PS50005">
    <property type="entry name" value="TPR"/>
    <property type="match status" value="2"/>
</dbReference>
<dbReference type="GO" id="GO:0000155">
    <property type="term" value="F:phosphorelay sensor kinase activity"/>
    <property type="evidence" value="ECO:0007669"/>
    <property type="project" value="InterPro"/>
</dbReference>
<feature type="coiled-coil region" evidence="10">
    <location>
        <begin position="247"/>
        <end position="274"/>
    </location>
</feature>
<evidence type="ECO:0000256" key="5">
    <source>
        <dbReference type="ARBA" id="ARBA00022741"/>
    </source>
</evidence>
<keyword evidence="3" id="KW-0597">Phosphoprotein</keyword>
<comment type="caution">
    <text evidence="14">The sequence shown here is derived from an EMBL/GenBank/DDBJ whole genome shotgun (WGS) entry which is preliminary data.</text>
</comment>
<evidence type="ECO:0000256" key="10">
    <source>
        <dbReference type="SAM" id="Coils"/>
    </source>
</evidence>
<evidence type="ECO:0000256" key="8">
    <source>
        <dbReference type="ARBA" id="ARBA00023012"/>
    </source>
</evidence>
<dbReference type="OrthoDB" id="9778366at2"/>
<feature type="coiled-coil region" evidence="10">
    <location>
        <begin position="363"/>
        <end position="390"/>
    </location>
</feature>
<keyword evidence="9" id="KW-0802">TPR repeat</keyword>
<evidence type="ECO:0000256" key="2">
    <source>
        <dbReference type="ARBA" id="ARBA00012438"/>
    </source>
</evidence>
<dbReference type="CDD" id="cd16917">
    <property type="entry name" value="HATPase_UhpB-NarQ-NarX-like"/>
    <property type="match status" value="1"/>
</dbReference>
<dbReference type="PROSITE" id="PS50109">
    <property type="entry name" value="HIS_KIN"/>
    <property type="match status" value="1"/>
</dbReference>
<dbReference type="PANTHER" id="PTHR24421">
    <property type="entry name" value="NITRATE/NITRITE SENSOR PROTEIN NARX-RELATED"/>
    <property type="match status" value="1"/>
</dbReference>
<dbReference type="EC" id="2.7.13.3" evidence="2"/>
<feature type="repeat" description="TPR" evidence="9">
    <location>
        <begin position="120"/>
        <end position="153"/>
    </location>
</feature>
<feature type="repeat" description="TPR" evidence="9">
    <location>
        <begin position="161"/>
        <end position="194"/>
    </location>
</feature>
<evidence type="ECO:0000256" key="12">
    <source>
        <dbReference type="SAM" id="SignalP"/>
    </source>
</evidence>
<feature type="signal peptide" evidence="12">
    <location>
        <begin position="1"/>
        <end position="18"/>
    </location>
</feature>
<keyword evidence="10" id="KW-0175">Coiled coil</keyword>
<keyword evidence="12" id="KW-0732">Signal</keyword>
<evidence type="ECO:0000256" key="6">
    <source>
        <dbReference type="ARBA" id="ARBA00022777"/>
    </source>
</evidence>
<dbReference type="Pfam" id="PF00515">
    <property type="entry name" value="TPR_1"/>
    <property type="match status" value="1"/>
</dbReference>
<dbReference type="InterPro" id="IPR050482">
    <property type="entry name" value="Sensor_HK_TwoCompSys"/>
</dbReference>
<accession>A0A5C7ABS4</accession>
<dbReference type="Gene3D" id="1.20.5.1930">
    <property type="match status" value="1"/>
</dbReference>
<dbReference type="Pfam" id="PF02518">
    <property type="entry name" value="HATPase_c"/>
    <property type="match status" value="1"/>
</dbReference>
<dbReference type="Gene3D" id="1.25.40.10">
    <property type="entry name" value="Tetratricopeptide repeat domain"/>
    <property type="match status" value="2"/>
</dbReference>
<keyword evidence="5" id="KW-0547">Nucleotide-binding</keyword>
<dbReference type="AlphaFoldDB" id="A0A5C7ABS4"/>
<evidence type="ECO:0000256" key="1">
    <source>
        <dbReference type="ARBA" id="ARBA00000085"/>
    </source>
</evidence>
<dbReference type="SUPFAM" id="SSF55874">
    <property type="entry name" value="ATPase domain of HSP90 chaperone/DNA topoisomerase II/histidine kinase"/>
    <property type="match status" value="1"/>
</dbReference>
<keyword evidence="8" id="KW-0902">Two-component regulatory system</keyword>
<evidence type="ECO:0000256" key="3">
    <source>
        <dbReference type="ARBA" id="ARBA00022553"/>
    </source>
</evidence>
<dbReference type="GO" id="GO:0016020">
    <property type="term" value="C:membrane"/>
    <property type="evidence" value="ECO:0007669"/>
    <property type="project" value="InterPro"/>
</dbReference>
<dbReference type="EMBL" id="VOSC01000033">
    <property type="protein sequence ID" value="TXE06076.1"/>
    <property type="molecule type" value="Genomic_DNA"/>
</dbReference>
<proteinExistence type="predicted"/>
<dbReference type="GO" id="GO:0046983">
    <property type="term" value="F:protein dimerization activity"/>
    <property type="evidence" value="ECO:0007669"/>
    <property type="project" value="InterPro"/>
</dbReference>
<evidence type="ECO:0000256" key="9">
    <source>
        <dbReference type="PROSITE-ProRule" id="PRU00339"/>
    </source>
</evidence>
<dbReference type="PANTHER" id="PTHR24421:SF10">
    <property type="entry name" value="NITRATE_NITRITE SENSOR PROTEIN NARQ"/>
    <property type="match status" value="1"/>
</dbReference>